<evidence type="ECO:0000313" key="2">
    <source>
        <dbReference type="EnsemblPlants" id="OB05G13210.1"/>
    </source>
</evidence>
<accession>J3M3Z7</accession>
<keyword evidence="3" id="KW-1185">Reference proteome</keyword>
<evidence type="ECO:0000313" key="3">
    <source>
        <dbReference type="Proteomes" id="UP000006038"/>
    </source>
</evidence>
<reference evidence="2" key="2">
    <citation type="submission" date="2013-04" db="UniProtKB">
        <authorList>
            <consortium name="EnsemblPlants"/>
        </authorList>
    </citation>
    <scope>IDENTIFICATION</scope>
</reference>
<name>J3M3Z7_ORYBR</name>
<feature type="compositionally biased region" description="Basic and acidic residues" evidence="1">
    <location>
        <begin position="62"/>
        <end position="77"/>
    </location>
</feature>
<organism evidence="2">
    <name type="scientific">Oryza brachyantha</name>
    <name type="common">malo sina</name>
    <dbReference type="NCBI Taxonomy" id="4533"/>
    <lineage>
        <taxon>Eukaryota</taxon>
        <taxon>Viridiplantae</taxon>
        <taxon>Streptophyta</taxon>
        <taxon>Embryophyta</taxon>
        <taxon>Tracheophyta</taxon>
        <taxon>Spermatophyta</taxon>
        <taxon>Magnoliopsida</taxon>
        <taxon>Liliopsida</taxon>
        <taxon>Poales</taxon>
        <taxon>Poaceae</taxon>
        <taxon>BOP clade</taxon>
        <taxon>Oryzoideae</taxon>
        <taxon>Oryzeae</taxon>
        <taxon>Oryzinae</taxon>
        <taxon>Oryza</taxon>
    </lineage>
</organism>
<proteinExistence type="predicted"/>
<evidence type="ECO:0000256" key="1">
    <source>
        <dbReference type="SAM" id="MobiDB-lite"/>
    </source>
</evidence>
<dbReference type="Gramene" id="OB05G13210.1">
    <property type="protein sequence ID" value="OB05G13210.1"/>
    <property type="gene ID" value="OB05G13210"/>
</dbReference>
<reference evidence="2" key="1">
    <citation type="journal article" date="2013" name="Nat. Commun.">
        <title>Whole-genome sequencing of Oryza brachyantha reveals mechanisms underlying Oryza genome evolution.</title>
        <authorList>
            <person name="Chen J."/>
            <person name="Huang Q."/>
            <person name="Gao D."/>
            <person name="Wang J."/>
            <person name="Lang Y."/>
            <person name="Liu T."/>
            <person name="Li B."/>
            <person name="Bai Z."/>
            <person name="Luis Goicoechea J."/>
            <person name="Liang C."/>
            <person name="Chen C."/>
            <person name="Zhang W."/>
            <person name="Sun S."/>
            <person name="Liao Y."/>
            <person name="Zhang X."/>
            <person name="Yang L."/>
            <person name="Song C."/>
            <person name="Wang M."/>
            <person name="Shi J."/>
            <person name="Liu G."/>
            <person name="Liu J."/>
            <person name="Zhou H."/>
            <person name="Zhou W."/>
            <person name="Yu Q."/>
            <person name="An N."/>
            <person name="Chen Y."/>
            <person name="Cai Q."/>
            <person name="Wang B."/>
            <person name="Liu B."/>
            <person name="Min J."/>
            <person name="Huang Y."/>
            <person name="Wu H."/>
            <person name="Li Z."/>
            <person name="Zhang Y."/>
            <person name="Yin Y."/>
            <person name="Song W."/>
            <person name="Jiang J."/>
            <person name="Jackson S.A."/>
            <person name="Wing R.A."/>
            <person name="Wang J."/>
            <person name="Chen M."/>
        </authorList>
    </citation>
    <scope>NUCLEOTIDE SEQUENCE [LARGE SCALE GENOMIC DNA]</scope>
    <source>
        <strain evidence="2">cv. IRGC 101232</strain>
    </source>
</reference>
<protein>
    <submittedName>
        <fullName evidence="2">Uncharacterized protein</fullName>
    </submittedName>
</protein>
<sequence length="77" mass="8210">MEEIVQQGKVDVEFGQDGVEMGSHIGKRQRGVRPRYGGDAARAGEGERSAALGGGGSWIAQSREEGRGEHSEKLSIN</sequence>
<dbReference type="EnsemblPlants" id="OB05G13210.1">
    <property type="protein sequence ID" value="OB05G13210.1"/>
    <property type="gene ID" value="OB05G13210"/>
</dbReference>
<dbReference type="HOGENOM" id="CLU_2642063_0_0_1"/>
<dbReference type="Proteomes" id="UP000006038">
    <property type="component" value="Chromosome 5"/>
</dbReference>
<dbReference type="AlphaFoldDB" id="J3M3Z7"/>
<feature type="region of interest" description="Disordered" evidence="1">
    <location>
        <begin position="15"/>
        <end position="77"/>
    </location>
</feature>